<sequence>MKVNKRQANATAAREHATRGLPDDLLRFSFRHLHATCKFGLEQISNAAGYLPHLLRRLQSISSMRPKEFLTNKDKSLRAHAHEWARTTEKLGYALPAQWQSCPAWQFQLSANEHGRVHGILVDEVFYVVWLDPEHRLHP</sequence>
<protein>
    <submittedName>
        <fullName evidence="1">Uncharacterized protein</fullName>
    </submittedName>
</protein>
<dbReference type="AlphaFoldDB" id="A0A246JEB5"/>
<reference evidence="1 2" key="1">
    <citation type="journal article" date="2008" name="Int. J. Syst. Evol. Microbiol.">
        <title>Description of Roseateles aquatilis sp. nov. and Roseateles terrae sp. nov., in the class Betaproteobacteria, and emended description of the genus Roseateles.</title>
        <authorList>
            <person name="Gomila M."/>
            <person name="Bowien B."/>
            <person name="Falsen E."/>
            <person name="Moore E.R."/>
            <person name="Lalucat J."/>
        </authorList>
    </citation>
    <scope>NUCLEOTIDE SEQUENCE [LARGE SCALE GENOMIC DNA]</scope>
    <source>
        <strain evidence="1 2">CCUG 48205</strain>
    </source>
</reference>
<keyword evidence="2" id="KW-1185">Reference proteome</keyword>
<comment type="caution">
    <text evidence="1">The sequence shown here is derived from an EMBL/GenBank/DDBJ whole genome shotgun (WGS) entry which is preliminary data.</text>
</comment>
<dbReference type="Proteomes" id="UP000197468">
    <property type="component" value="Unassembled WGS sequence"/>
</dbReference>
<organism evidence="1 2">
    <name type="scientific">Roseateles aquatilis</name>
    <dbReference type="NCBI Taxonomy" id="431061"/>
    <lineage>
        <taxon>Bacteria</taxon>
        <taxon>Pseudomonadati</taxon>
        <taxon>Pseudomonadota</taxon>
        <taxon>Betaproteobacteria</taxon>
        <taxon>Burkholderiales</taxon>
        <taxon>Sphaerotilaceae</taxon>
        <taxon>Roseateles</taxon>
    </lineage>
</organism>
<dbReference type="EMBL" id="NIOF01000004">
    <property type="protein sequence ID" value="OWQ90911.1"/>
    <property type="molecule type" value="Genomic_DNA"/>
</dbReference>
<proteinExistence type="predicted"/>
<name>A0A246JEB5_9BURK</name>
<gene>
    <name evidence="1" type="ORF">CDN99_12180</name>
</gene>
<evidence type="ECO:0000313" key="2">
    <source>
        <dbReference type="Proteomes" id="UP000197468"/>
    </source>
</evidence>
<dbReference type="OrthoDB" id="7067985at2"/>
<dbReference type="RefSeq" id="WP_088385117.1">
    <property type="nucleotide sequence ID" value="NZ_NIOF01000004.1"/>
</dbReference>
<accession>A0A246JEB5</accession>
<evidence type="ECO:0000313" key="1">
    <source>
        <dbReference type="EMBL" id="OWQ90911.1"/>
    </source>
</evidence>